<organism evidence="7 8">
    <name type="scientific">Solirubrobacter pauli</name>
    <dbReference type="NCBI Taxonomy" id="166793"/>
    <lineage>
        <taxon>Bacteria</taxon>
        <taxon>Bacillati</taxon>
        <taxon>Actinomycetota</taxon>
        <taxon>Thermoleophilia</taxon>
        <taxon>Solirubrobacterales</taxon>
        <taxon>Solirubrobacteraceae</taxon>
        <taxon>Solirubrobacter</taxon>
    </lineage>
</organism>
<keyword evidence="2" id="KW-0479">Metal-binding</keyword>
<dbReference type="GO" id="GO:0006508">
    <property type="term" value="P:proteolysis"/>
    <property type="evidence" value="ECO:0007669"/>
    <property type="project" value="UniProtKB-KW"/>
</dbReference>
<reference evidence="7 8" key="1">
    <citation type="submission" date="2018-10" db="EMBL/GenBank/DDBJ databases">
        <title>Genomic Encyclopedia of Archaeal and Bacterial Type Strains, Phase II (KMG-II): from individual species to whole genera.</title>
        <authorList>
            <person name="Goeker M."/>
        </authorList>
    </citation>
    <scope>NUCLEOTIDE SEQUENCE [LARGE SCALE GENOMIC DNA]</scope>
    <source>
        <strain evidence="7 8">DSM 14954</strain>
    </source>
</reference>
<evidence type="ECO:0000256" key="3">
    <source>
        <dbReference type="ARBA" id="ARBA00022801"/>
    </source>
</evidence>
<evidence type="ECO:0000256" key="5">
    <source>
        <dbReference type="SAM" id="SignalP"/>
    </source>
</evidence>
<evidence type="ECO:0000259" key="6">
    <source>
        <dbReference type="Pfam" id="PF00413"/>
    </source>
</evidence>
<evidence type="ECO:0000313" key="7">
    <source>
        <dbReference type="EMBL" id="RKQ94039.1"/>
    </source>
</evidence>
<keyword evidence="1" id="KW-0645">Protease</keyword>
<proteinExistence type="predicted"/>
<dbReference type="InterPro" id="IPR024079">
    <property type="entry name" value="MetalloPept_cat_dom_sf"/>
</dbReference>
<dbReference type="AlphaFoldDB" id="A0A660LH45"/>
<feature type="domain" description="Peptidase M10 metallopeptidase" evidence="6">
    <location>
        <begin position="125"/>
        <end position="145"/>
    </location>
</feature>
<dbReference type="Proteomes" id="UP000278962">
    <property type="component" value="Unassembled WGS sequence"/>
</dbReference>
<keyword evidence="5" id="KW-0732">Signal</keyword>
<evidence type="ECO:0000313" key="8">
    <source>
        <dbReference type="Proteomes" id="UP000278962"/>
    </source>
</evidence>
<comment type="caution">
    <text evidence="7">The sequence shown here is derived from an EMBL/GenBank/DDBJ whole genome shotgun (WGS) entry which is preliminary data.</text>
</comment>
<keyword evidence="8" id="KW-1185">Reference proteome</keyword>
<evidence type="ECO:0000256" key="2">
    <source>
        <dbReference type="ARBA" id="ARBA00022723"/>
    </source>
</evidence>
<dbReference type="EMBL" id="RBIL01000001">
    <property type="protein sequence ID" value="RKQ94039.1"/>
    <property type="molecule type" value="Genomic_DNA"/>
</dbReference>
<dbReference type="GO" id="GO:0008270">
    <property type="term" value="F:zinc ion binding"/>
    <property type="evidence" value="ECO:0007669"/>
    <property type="project" value="InterPro"/>
</dbReference>
<evidence type="ECO:0000256" key="4">
    <source>
        <dbReference type="ARBA" id="ARBA00022833"/>
    </source>
</evidence>
<keyword evidence="3" id="KW-0378">Hydrolase</keyword>
<dbReference type="OrthoDB" id="5243084at2"/>
<keyword evidence="4" id="KW-0862">Zinc</keyword>
<dbReference type="Pfam" id="PF00413">
    <property type="entry name" value="Peptidase_M10"/>
    <property type="match status" value="1"/>
</dbReference>
<dbReference type="InterPro" id="IPR001818">
    <property type="entry name" value="Pept_M10_metallopeptidase"/>
</dbReference>
<gene>
    <name evidence="7" type="ORF">C8N24_3915</name>
</gene>
<feature type="signal peptide" evidence="5">
    <location>
        <begin position="1"/>
        <end position="23"/>
    </location>
</feature>
<dbReference type="GO" id="GO:0004222">
    <property type="term" value="F:metalloendopeptidase activity"/>
    <property type="evidence" value="ECO:0007669"/>
    <property type="project" value="InterPro"/>
</dbReference>
<feature type="chain" id="PRO_5024996202" evidence="5">
    <location>
        <begin position="24"/>
        <end position="201"/>
    </location>
</feature>
<dbReference type="GO" id="GO:0031012">
    <property type="term" value="C:extracellular matrix"/>
    <property type="evidence" value="ECO:0007669"/>
    <property type="project" value="InterPro"/>
</dbReference>
<dbReference type="Gene3D" id="3.40.390.10">
    <property type="entry name" value="Collagenase (Catalytic Domain)"/>
    <property type="match status" value="1"/>
</dbReference>
<sequence>MRLLALFLIATAIAVGVGSLALGDDGPPDPRWPRGEVNVFAPTQGAVDSLIFAAKRWTGSGADVKVRVVKYERDADVLVRLDDARLTRECGPRCFGFTTAIGRPKDGKSEIVLRERLGKPTSLSVWVAAHELGHVLGLRHVKDSPTCTIMSPGWFDTRCAPTLSEDVPRYRELWCVPTPADIRAAAKLYGGGPRTDSDRCV</sequence>
<dbReference type="SUPFAM" id="SSF55486">
    <property type="entry name" value="Metalloproteases ('zincins'), catalytic domain"/>
    <property type="match status" value="1"/>
</dbReference>
<name>A0A660LH45_9ACTN</name>
<dbReference type="RefSeq" id="WP_121252696.1">
    <property type="nucleotide sequence ID" value="NZ_RBIL01000001.1"/>
</dbReference>
<protein>
    <submittedName>
        <fullName evidence="7">Matrixin</fullName>
    </submittedName>
</protein>
<evidence type="ECO:0000256" key="1">
    <source>
        <dbReference type="ARBA" id="ARBA00022670"/>
    </source>
</evidence>
<accession>A0A660LH45</accession>